<dbReference type="PANTHER" id="PTHR10476">
    <property type="entry name" value="CHARGED MULTIVESICULAR BODY PROTEIN"/>
    <property type="match status" value="1"/>
</dbReference>
<dbReference type="InterPro" id="IPR005024">
    <property type="entry name" value="Snf7_fam"/>
</dbReference>
<dbReference type="Proteomes" id="UP000594638">
    <property type="component" value="Unassembled WGS sequence"/>
</dbReference>
<dbReference type="Gramene" id="OE9A059531T1">
    <property type="protein sequence ID" value="OE9A059531C1"/>
    <property type="gene ID" value="OE9A059531"/>
</dbReference>
<protein>
    <submittedName>
        <fullName evidence="1">ESCRT-related CHMP1B</fullName>
    </submittedName>
</protein>
<evidence type="ECO:0000313" key="1">
    <source>
        <dbReference type="EMBL" id="CAA3007609.1"/>
    </source>
</evidence>
<dbReference type="Gene3D" id="6.10.140.1230">
    <property type="match status" value="1"/>
</dbReference>
<organism evidence="1 2">
    <name type="scientific">Olea europaea subsp. europaea</name>
    <dbReference type="NCBI Taxonomy" id="158383"/>
    <lineage>
        <taxon>Eukaryota</taxon>
        <taxon>Viridiplantae</taxon>
        <taxon>Streptophyta</taxon>
        <taxon>Embryophyta</taxon>
        <taxon>Tracheophyta</taxon>
        <taxon>Spermatophyta</taxon>
        <taxon>Magnoliopsida</taxon>
        <taxon>eudicotyledons</taxon>
        <taxon>Gunneridae</taxon>
        <taxon>Pentapetalae</taxon>
        <taxon>asterids</taxon>
        <taxon>lamiids</taxon>
        <taxon>Lamiales</taxon>
        <taxon>Oleaceae</taxon>
        <taxon>Oleeae</taxon>
        <taxon>Olea</taxon>
    </lineage>
</organism>
<dbReference type="GO" id="GO:0007034">
    <property type="term" value="P:vacuolar transport"/>
    <property type="evidence" value="ECO:0007669"/>
    <property type="project" value="InterPro"/>
</dbReference>
<reference evidence="1 2" key="1">
    <citation type="submission" date="2019-12" db="EMBL/GenBank/DDBJ databases">
        <authorList>
            <person name="Alioto T."/>
            <person name="Alioto T."/>
            <person name="Gomez Garrido J."/>
        </authorList>
    </citation>
    <scope>NUCLEOTIDE SEQUENCE [LARGE SCALE GENOMIC DNA]</scope>
</reference>
<dbReference type="AlphaFoldDB" id="A0A8S0TVS9"/>
<dbReference type="EMBL" id="CACTIH010007279">
    <property type="protein sequence ID" value="CAA3007609.1"/>
    <property type="molecule type" value="Genomic_DNA"/>
</dbReference>
<keyword evidence="2" id="KW-1185">Reference proteome</keyword>
<sequence length="222" mass="24551">MAEADPHLEESPTSFILSEFIIKMDGARIYAKNGIRKHNEQMNYLRLSSRLDAVVARLDTQAKMTTISKCMGNIVKSLESSLAPSNLQKMSEIMDRSEQQFVNMELQAMKKCDNGMGALLGQAPVTASDPTLSLIPAEAHNVTAHESYNDATRVAWMEKSCGYRGKIGKAKVLDECTKNKEVNKGGRPAITEPQRCGAKFRVPRCRDQQKDVAGCCGTTLYM</sequence>
<accession>A0A8S0TVS9</accession>
<name>A0A8S0TVS9_OLEEU</name>
<proteinExistence type="predicted"/>
<gene>
    <name evidence="1" type="ORF">OLEA9_A059531</name>
</gene>
<dbReference type="OrthoDB" id="10266568at2759"/>
<comment type="caution">
    <text evidence="1">The sequence shown here is derived from an EMBL/GenBank/DDBJ whole genome shotgun (WGS) entry which is preliminary data.</text>
</comment>
<evidence type="ECO:0000313" key="2">
    <source>
        <dbReference type="Proteomes" id="UP000594638"/>
    </source>
</evidence>